<sequence>VKNILVTGAKGQLASEIKNLSKAGGDFKFFFLSKSHLDITNQSQLEDFFKKEKIDVLINCAAVSKPDKAALDPDLANLLNNISVKTMANLASEYGFIFIHVSTDFVFDGRKGRPYTEEDKVNPLSVYGVTKVNGEKAVQNSQAKSLIIRTSWLYSDKGTNFVKTILKLGKERDSIKVISDQFGSPTYAKDLSNMILTILQSSNLHKISSNKEILNFCNTGVCSWFDFAKEIIKVSNLNCSVFPCGTEEYSTPAVRPVYSA</sequence>
<dbReference type="Gene3D" id="3.40.50.720">
    <property type="entry name" value="NAD(P)-binding Rossmann-like Domain"/>
    <property type="match status" value="1"/>
</dbReference>
<dbReference type="PANTHER" id="PTHR10491:SF4">
    <property type="entry name" value="METHIONINE ADENOSYLTRANSFERASE 2 SUBUNIT BETA"/>
    <property type="match status" value="1"/>
</dbReference>
<dbReference type="Gene3D" id="3.90.25.10">
    <property type="entry name" value="UDP-galactose 4-epimerase, domain 1"/>
    <property type="match status" value="1"/>
</dbReference>
<dbReference type="InterPro" id="IPR036291">
    <property type="entry name" value="NAD(P)-bd_dom_sf"/>
</dbReference>
<evidence type="ECO:0000313" key="2">
    <source>
        <dbReference type="EMBL" id="SVD68487.1"/>
    </source>
</evidence>
<dbReference type="GO" id="GO:0008831">
    <property type="term" value="F:dTDP-4-dehydrorhamnose reductase activity"/>
    <property type="evidence" value="ECO:0007669"/>
    <property type="project" value="TreeGrafter"/>
</dbReference>
<dbReference type="NCBIfam" id="TIGR01214">
    <property type="entry name" value="rmlD"/>
    <property type="match status" value="1"/>
</dbReference>
<dbReference type="GO" id="GO:0019305">
    <property type="term" value="P:dTDP-rhamnose biosynthetic process"/>
    <property type="evidence" value="ECO:0007669"/>
    <property type="project" value="TreeGrafter"/>
</dbReference>
<feature type="non-terminal residue" evidence="2">
    <location>
        <position position="260"/>
    </location>
</feature>
<reference evidence="2" key="1">
    <citation type="submission" date="2018-05" db="EMBL/GenBank/DDBJ databases">
        <authorList>
            <person name="Lanie J.A."/>
            <person name="Ng W.-L."/>
            <person name="Kazmierczak K.M."/>
            <person name="Andrzejewski T.M."/>
            <person name="Davidsen T.M."/>
            <person name="Wayne K.J."/>
            <person name="Tettelin H."/>
            <person name="Glass J.I."/>
            <person name="Rusch D."/>
            <person name="Podicherti R."/>
            <person name="Tsui H.-C.T."/>
            <person name="Winkler M.E."/>
        </authorList>
    </citation>
    <scope>NUCLEOTIDE SEQUENCE</scope>
</reference>
<evidence type="ECO:0000259" key="1">
    <source>
        <dbReference type="Pfam" id="PF04321"/>
    </source>
</evidence>
<dbReference type="CDD" id="cd05254">
    <property type="entry name" value="dTDP_HR_like_SDR_e"/>
    <property type="match status" value="1"/>
</dbReference>
<organism evidence="2">
    <name type="scientific">marine metagenome</name>
    <dbReference type="NCBI Taxonomy" id="408172"/>
    <lineage>
        <taxon>unclassified sequences</taxon>
        <taxon>metagenomes</taxon>
        <taxon>ecological metagenomes</taxon>
    </lineage>
</organism>
<name>A0A382XBE1_9ZZZZ</name>
<gene>
    <name evidence="2" type="ORF">METZ01_LOCUS421341</name>
</gene>
<dbReference type="SUPFAM" id="SSF51735">
    <property type="entry name" value="NAD(P)-binding Rossmann-fold domains"/>
    <property type="match status" value="1"/>
</dbReference>
<dbReference type="InterPro" id="IPR029903">
    <property type="entry name" value="RmlD-like-bd"/>
</dbReference>
<dbReference type="Pfam" id="PF04321">
    <property type="entry name" value="RmlD_sub_bind"/>
    <property type="match status" value="1"/>
</dbReference>
<dbReference type="EMBL" id="UINC01166498">
    <property type="protein sequence ID" value="SVD68487.1"/>
    <property type="molecule type" value="Genomic_DNA"/>
</dbReference>
<dbReference type="AlphaFoldDB" id="A0A382XBE1"/>
<dbReference type="GO" id="GO:0005829">
    <property type="term" value="C:cytosol"/>
    <property type="evidence" value="ECO:0007669"/>
    <property type="project" value="TreeGrafter"/>
</dbReference>
<protein>
    <recommendedName>
        <fullName evidence="1">RmlD-like substrate binding domain-containing protein</fullName>
    </recommendedName>
</protein>
<proteinExistence type="predicted"/>
<dbReference type="InterPro" id="IPR005913">
    <property type="entry name" value="dTDP_dehydrorham_reduct"/>
</dbReference>
<feature type="non-terminal residue" evidence="2">
    <location>
        <position position="1"/>
    </location>
</feature>
<accession>A0A382XBE1</accession>
<dbReference type="PANTHER" id="PTHR10491">
    <property type="entry name" value="DTDP-4-DEHYDRORHAMNOSE REDUCTASE"/>
    <property type="match status" value="1"/>
</dbReference>
<feature type="domain" description="RmlD-like substrate binding" evidence="1">
    <location>
        <begin position="3"/>
        <end position="259"/>
    </location>
</feature>